<evidence type="ECO:0000259" key="9">
    <source>
        <dbReference type="PROSITE" id="PS50865"/>
    </source>
</evidence>
<dbReference type="SUPFAM" id="SSF144232">
    <property type="entry name" value="HIT/MYND zinc finger-like"/>
    <property type="match status" value="1"/>
</dbReference>
<protein>
    <recommendedName>
        <fullName evidence="9">MYND-type domain-containing protein</fullName>
    </recommendedName>
</protein>
<dbReference type="Gene3D" id="1.25.40.20">
    <property type="entry name" value="Ankyrin repeat-containing domain"/>
    <property type="match status" value="1"/>
</dbReference>
<evidence type="ECO:0000256" key="2">
    <source>
        <dbReference type="ARBA" id="ARBA00022737"/>
    </source>
</evidence>
<dbReference type="PROSITE" id="PS50865">
    <property type="entry name" value="ZF_MYND_2"/>
    <property type="match status" value="1"/>
</dbReference>
<feature type="domain" description="MYND-type" evidence="9">
    <location>
        <begin position="252"/>
        <end position="290"/>
    </location>
</feature>
<dbReference type="SMART" id="SM00248">
    <property type="entry name" value="ANK"/>
    <property type="match status" value="2"/>
</dbReference>
<dbReference type="PROSITE" id="PS50297">
    <property type="entry name" value="ANK_REP_REGION"/>
    <property type="match status" value="1"/>
</dbReference>
<keyword evidence="1" id="KW-0479">Metal-binding</keyword>
<gene>
    <name evidence="10" type="ORF">NLI96_g5628</name>
</gene>
<dbReference type="InterPro" id="IPR002893">
    <property type="entry name" value="Znf_MYND"/>
</dbReference>
<keyword evidence="3 7" id="KW-0863">Zinc-finger</keyword>
<evidence type="ECO:0000256" key="5">
    <source>
        <dbReference type="ARBA" id="ARBA00023043"/>
    </source>
</evidence>
<evidence type="ECO:0000256" key="6">
    <source>
        <dbReference type="PROSITE-ProRule" id="PRU00023"/>
    </source>
</evidence>
<proteinExistence type="predicted"/>
<dbReference type="EMBL" id="JANAWD010000188">
    <property type="protein sequence ID" value="KAJ3484461.1"/>
    <property type="molecule type" value="Genomic_DNA"/>
</dbReference>
<name>A0AAD5V4H5_9APHY</name>
<evidence type="ECO:0000256" key="4">
    <source>
        <dbReference type="ARBA" id="ARBA00022833"/>
    </source>
</evidence>
<keyword evidence="2" id="KW-0677">Repeat</keyword>
<dbReference type="Pfam" id="PF12796">
    <property type="entry name" value="Ank_2"/>
    <property type="match status" value="1"/>
</dbReference>
<dbReference type="PRINTS" id="PR01415">
    <property type="entry name" value="ANKYRIN"/>
</dbReference>
<keyword evidence="4" id="KW-0862">Zinc</keyword>
<keyword evidence="5 6" id="KW-0040">ANK repeat</keyword>
<dbReference type="PROSITE" id="PS50088">
    <property type="entry name" value="ANK_REPEAT"/>
    <property type="match status" value="1"/>
</dbReference>
<evidence type="ECO:0000256" key="8">
    <source>
        <dbReference type="SAM" id="MobiDB-lite"/>
    </source>
</evidence>
<sequence>MPPQRVDGSQPGPGSGGLTVSQEMQRLLDRPGYLKSSQGGQKLRELYVDESANFNARKLNQFAFYCYVGCLPEVKRMVEAGIAPDLTGTETPYKFGYATITISGAQRVELLSRTSGRPVQSETNNPKGTLEYLLSRGTPPDVQDIVGYTALHHATMNANAKIDLARILLENGANVNHQNKYGEVPLFGCFQTNQTASIDLLMEFGASLEIPEADGILPRHFHLRCGPRVSATVDKWVRKRAGEEAALAEKKCNSCGKEGVSLKQCGKCHSARYCSVECQRSHWRTHKKTCKPFTEENTVTLKPFYHAGAQIMSTSDTIRNLMGIPTDPVPPKNKRADRAPSESTFSPSQPKSLIIKVQVPYSPLGSGAPTSTAPLMVYNKKRDFACMIRMGDNPDGYRRVCQVVRDQGIGGAKAYFAAELKSRNELVVKVGEVLATQPF</sequence>
<dbReference type="GO" id="GO:0008270">
    <property type="term" value="F:zinc ion binding"/>
    <property type="evidence" value="ECO:0007669"/>
    <property type="project" value="UniProtKB-KW"/>
</dbReference>
<organism evidence="10 11">
    <name type="scientific">Meripilus lineatus</name>
    <dbReference type="NCBI Taxonomy" id="2056292"/>
    <lineage>
        <taxon>Eukaryota</taxon>
        <taxon>Fungi</taxon>
        <taxon>Dikarya</taxon>
        <taxon>Basidiomycota</taxon>
        <taxon>Agaricomycotina</taxon>
        <taxon>Agaricomycetes</taxon>
        <taxon>Polyporales</taxon>
        <taxon>Meripilaceae</taxon>
        <taxon>Meripilus</taxon>
    </lineage>
</organism>
<accession>A0AAD5V4H5</accession>
<keyword evidence="11" id="KW-1185">Reference proteome</keyword>
<dbReference type="PANTHER" id="PTHR24198">
    <property type="entry name" value="ANKYRIN REPEAT AND PROTEIN KINASE DOMAIN-CONTAINING PROTEIN"/>
    <property type="match status" value="1"/>
</dbReference>
<evidence type="ECO:0000313" key="10">
    <source>
        <dbReference type="EMBL" id="KAJ3484461.1"/>
    </source>
</evidence>
<dbReference type="Gene3D" id="6.10.140.2220">
    <property type="match status" value="1"/>
</dbReference>
<feature type="repeat" description="ANK" evidence="6">
    <location>
        <begin position="146"/>
        <end position="180"/>
    </location>
</feature>
<evidence type="ECO:0000256" key="3">
    <source>
        <dbReference type="ARBA" id="ARBA00022771"/>
    </source>
</evidence>
<dbReference type="AlphaFoldDB" id="A0AAD5V4H5"/>
<dbReference type="Proteomes" id="UP001212997">
    <property type="component" value="Unassembled WGS sequence"/>
</dbReference>
<dbReference type="InterPro" id="IPR002110">
    <property type="entry name" value="Ankyrin_rpt"/>
</dbReference>
<dbReference type="SUPFAM" id="SSF48403">
    <property type="entry name" value="Ankyrin repeat"/>
    <property type="match status" value="1"/>
</dbReference>
<evidence type="ECO:0000313" key="11">
    <source>
        <dbReference type="Proteomes" id="UP001212997"/>
    </source>
</evidence>
<dbReference type="InterPro" id="IPR036770">
    <property type="entry name" value="Ankyrin_rpt-contain_sf"/>
</dbReference>
<dbReference type="Pfam" id="PF01753">
    <property type="entry name" value="zf-MYND"/>
    <property type="match status" value="1"/>
</dbReference>
<evidence type="ECO:0000256" key="1">
    <source>
        <dbReference type="ARBA" id="ARBA00022723"/>
    </source>
</evidence>
<comment type="caution">
    <text evidence="10">The sequence shown here is derived from an EMBL/GenBank/DDBJ whole genome shotgun (WGS) entry which is preliminary data.</text>
</comment>
<dbReference type="PROSITE" id="PS01360">
    <property type="entry name" value="ZF_MYND_1"/>
    <property type="match status" value="1"/>
</dbReference>
<evidence type="ECO:0000256" key="7">
    <source>
        <dbReference type="PROSITE-ProRule" id="PRU00134"/>
    </source>
</evidence>
<reference evidence="10" key="1">
    <citation type="submission" date="2022-07" db="EMBL/GenBank/DDBJ databases">
        <title>Genome Sequence of Physisporinus lineatus.</title>
        <authorList>
            <person name="Buettner E."/>
        </authorList>
    </citation>
    <scope>NUCLEOTIDE SEQUENCE</scope>
    <source>
        <strain evidence="10">VT162</strain>
    </source>
</reference>
<dbReference type="PANTHER" id="PTHR24198:SF165">
    <property type="entry name" value="ANKYRIN REPEAT-CONTAINING PROTEIN-RELATED"/>
    <property type="match status" value="1"/>
</dbReference>
<feature type="region of interest" description="Disordered" evidence="8">
    <location>
        <begin position="324"/>
        <end position="348"/>
    </location>
</feature>